<gene>
    <name evidence="1" type="ORF">CEPID_00360</name>
</gene>
<reference evidence="1 2" key="1">
    <citation type="submission" date="2015-05" db="EMBL/GenBank/DDBJ databases">
        <title>Complete genome sequence of Corynebacterium epidermidicanis DSM 45586, isolated from the skin of a dog suffering from pruritus.</title>
        <authorList>
            <person name="Ruckert C."/>
            <person name="Albersmeier A."/>
            <person name="Winkler A."/>
            <person name="Tauch A."/>
        </authorList>
    </citation>
    <scope>NUCLEOTIDE SEQUENCE [LARGE SCALE GENOMIC DNA]</scope>
    <source>
        <strain evidence="1 2">DSM 45586</strain>
    </source>
</reference>
<dbReference type="STRING" id="1050174.CEPID_00360"/>
<protein>
    <submittedName>
        <fullName evidence="1">Uncharacterized protein</fullName>
    </submittedName>
</protein>
<dbReference type="AlphaFoldDB" id="A0A0G3GL51"/>
<evidence type="ECO:0000313" key="1">
    <source>
        <dbReference type="EMBL" id="AKK01966.1"/>
    </source>
</evidence>
<dbReference type="RefSeq" id="WP_047239279.1">
    <property type="nucleotide sequence ID" value="NZ_CP011541.1"/>
</dbReference>
<accession>A0A0G3GL51</accession>
<keyword evidence="2" id="KW-1185">Reference proteome</keyword>
<dbReference type="PATRIC" id="fig|1050174.4.peg.76"/>
<proteinExistence type="predicted"/>
<dbReference type="EMBL" id="CP011541">
    <property type="protein sequence ID" value="AKK01966.1"/>
    <property type="molecule type" value="Genomic_DNA"/>
</dbReference>
<organism evidence="1 2">
    <name type="scientific">Corynebacterium epidermidicanis</name>
    <dbReference type="NCBI Taxonomy" id="1050174"/>
    <lineage>
        <taxon>Bacteria</taxon>
        <taxon>Bacillati</taxon>
        <taxon>Actinomycetota</taxon>
        <taxon>Actinomycetes</taxon>
        <taxon>Mycobacteriales</taxon>
        <taxon>Corynebacteriaceae</taxon>
        <taxon>Corynebacterium</taxon>
    </lineage>
</organism>
<dbReference type="KEGG" id="cei:CEPID_00360"/>
<dbReference type="OrthoDB" id="5772641at2"/>
<evidence type="ECO:0000313" key="2">
    <source>
        <dbReference type="Proteomes" id="UP000035368"/>
    </source>
</evidence>
<dbReference type="Proteomes" id="UP000035368">
    <property type="component" value="Chromosome"/>
</dbReference>
<name>A0A0G3GL51_9CORY</name>
<sequence>MDTFTATVERGETWWIAQLNEDPGLIIQARRLDQIQDEIREALTLFPELTDSPETATIHLDIIGNAEQQAQETRKQLADIRKREDQELARMATQAQQLASSGYNYRDIAYLLGITYGRVGQILKTNTSTAL</sequence>